<comment type="caution">
    <text evidence="10">The sequence shown here is derived from an EMBL/GenBank/DDBJ whole genome shotgun (WGS) entry which is preliminary data.</text>
</comment>
<dbReference type="GO" id="GO:0046872">
    <property type="term" value="F:metal ion binding"/>
    <property type="evidence" value="ECO:0007669"/>
    <property type="project" value="UniProtKB-UniRule"/>
</dbReference>
<proteinExistence type="inferred from homology"/>
<comment type="function">
    <text evidence="1">Destroys radicals which are normally produced within the cells and which are toxic to biological systems.</text>
</comment>
<dbReference type="AlphaFoldDB" id="A0AAD7APP5"/>
<dbReference type="InterPro" id="IPR010255">
    <property type="entry name" value="Haem_peroxidase_sf"/>
</dbReference>
<sequence>MYLVSLILNLLILAPWHMSANAYIWPSQYDILEDAYVLSSGFGSDGTVDEVTPCSATPAGNSPGRQNTAEWLRTAYHDMATYNSATGLGGLDGSIQFETDRPENIGTAMNTTVQFFGPLQSKRSSFADRLALGVVLAIKNCGGPTIPFRPGRIDATEAGAPGVPQPEQSLETHVAAFARQGFNMTEMIGLVACGHTVGGVHEVDFPQTVHGAITTPDNPEGVVHFDDSFDVYDNHIAVQYIDGTNTDPLVVGFNTTTNSDARIFSADGNRTMQSFAADPNFFLSRCGSLLERMLNTVPAGVALGDVIEPLEVKPHQLRLFFDNTGGLTLSGDIRIFGTTSIAAAADPADMPVTLVWTDRNGGKNSNYSTTATWDDFMAATSLWGAVQLFSISTPIDPATGISSFVVDWAYNSQLPLTTSDNGGSGFPLQDVVLFQRTGSCHGTVDQNSTVNAVIRNDMGDVTSAYIEYTHSATQIGSMALKQVTIRADFVHVGNSTSPFYDTYTTSFLSNDGFLTLNADIVSFDLFAVVGGKTYSSLDNPQLFTGC</sequence>
<keyword evidence="3 8" id="KW-0575">Peroxidase</keyword>
<gene>
    <name evidence="10" type="ORF">DFH08DRAFT_1073218</name>
</gene>
<evidence type="ECO:0000313" key="10">
    <source>
        <dbReference type="EMBL" id="KAJ7364549.1"/>
    </source>
</evidence>
<evidence type="ECO:0000256" key="8">
    <source>
        <dbReference type="RuleBase" id="RU363051"/>
    </source>
</evidence>
<dbReference type="EMBL" id="JARIHO010000003">
    <property type="protein sequence ID" value="KAJ7364549.1"/>
    <property type="molecule type" value="Genomic_DNA"/>
</dbReference>
<dbReference type="EC" id="1.11.1.-" evidence="8"/>
<dbReference type="GO" id="GO:0004601">
    <property type="term" value="F:peroxidase activity"/>
    <property type="evidence" value="ECO:0007669"/>
    <property type="project" value="UniProtKB-KW"/>
</dbReference>
<feature type="domain" description="Plant heme peroxidase family profile" evidence="9">
    <location>
        <begin position="125"/>
        <end position="334"/>
    </location>
</feature>
<evidence type="ECO:0000256" key="4">
    <source>
        <dbReference type="ARBA" id="ARBA00022617"/>
    </source>
</evidence>
<dbReference type="GO" id="GO:0042744">
    <property type="term" value="P:hydrogen peroxide catabolic process"/>
    <property type="evidence" value="ECO:0007669"/>
    <property type="project" value="TreeGrafter"/>
</dbReference>
<dbReference type="GO" id="GO:0000302">
    <property type="term" value="P:response to reactive oxygen species"/>
    <property type="evidence" value="ECO:0007669"/>
    <property type="project" value="TreeGrafter"/>
</dbReference>
<keyword evidence="6 8" id="KW-0560">Oxidoreductase</keyword>
<evidence type="ECO:0000256" key="3">
    <source>
        <dbReference type="ARBA" id="ARBA00022559"/>
    </source>
</evidence>
<dbReference type="Gene3D" id="1.10.420.10">
    <property type="entry name" value="Peroxidase, domain 2"/>
    <property type="match status" value="1"/>
</dbReference>
<accession>A0AAD7APP5</accession>
<evidence type="ECO:0000256" key="5">
    <source>
        <dbReference type="ARBA" id="ARBA00022723"/>
    </source>
</evidence>
<comment type="similarity">
    <text evidence="2">Belongs to the peroxidase family. Cytochrome c peroxidase subfamily.</text>
</comment>
<evidence type="ECO:0000313" key="11">
    <source>
        <dbReference type="Proteomes" id="UP001218218"/>
    </source>
</evidence>
<keyword evidence="8" id="KW-0732">Signal</keyword>
<dbReference type="SUPFAM" id="SSF48113">
    <property type="entry name" value="Heme-dependent peroxidases"/>
    <property type="match status" value="1"/>
</dbReference>
<evidence type="ECO:0000256" key="1">
    <source>
        <dbReference type="ARBA" id="ARBA00003917"/>
    </source>
</evidence>
<dbReference type="Gene3D" id="1.10.520.10">
    <property type="match status" value="1"/>
</dbReference>
<dbReference type="PRINTS" id="PR00458">
    <property type="entry name" value="PEROXIDASE"/>
</dbReference>
<evidence type="ECO:0000256" key="6">
    <source>
        <dbReference type="ARBA" id="ARBA00023002"/>
    </source>
</evidence>
<organism evidence="10 11">
    <name type="scientific">Mycena albidolilacea</name>
    <dbReference type="NCBI Taxonomy" id="1033008"/>
    <lineage>
        <taxon>Eukaryota</taxon>
        <taxon>Fungi</taxon>
        <taxon>Dikarya</taxon>
        <taxon>Basidiomycota</taxon>
        <taxon>Agaricomycotina</taxon>
        <taxon>Agaricomycetes</taxon>
        <taxon>Agaricomycetidae</taxon>
        <taxon>Agaricales</taxon>
        <taxon>Marasmiineae</taxon>
        <taxon>Mycenaceae</taxon>
        <taxon>Mycena</taxon>
    </lineage>
</organism>
<dbReference type="Proteomes" id="UP001218218">
    <property type="component" value="Unassembled WGS sequence"/>
</dbReference>
<keyword evidence="4" id="KW-0349">Heme</keyword>
<dbReference type="InterPro" id="IPR044831">
    <property type="entry name" value="Ccp1-like"/>
</dbReference>
<name>A0AAD7APP5_9AGAR</name>
<reference evidence="10" key="1">
    <citation type="submission" date="2023-03" db="EMBL/GenBank/DDBJ databases">
        <title>Massive genome expansion in bonnet fungi (Mycena s.s.) driven by repeated elements and novel gene families across ecological guilds.</title>
        <authorList>
            <consortium name="Lawrence Berkeley National Laboratory"/>
            <person name="Harder C.B."/>
            <person name="Miyauchi S."/>
            <person name="Viragh M."/>
            <person name="Kuo A."/>
            <person name="Thoen E."/>
            <person name="Andreopoulos B."/>
            <person name="Lu D."/>
            <person name="Skrede I."/>
            <person name="Drula E."/>
            <person name="Henrissat B."/>
            <person name="Morin E."/>
            <person name="Kohler A."/>
            <person name="Barry K."/>
            <person name="LaButti K."/>
            <person name="Morin E."/>
            <person name="Salamov A."/>
            <person name="Lipzen A."/>
            <person name="Mereny Z."/>
            <person name="Hegedus B."/>
            <person name="Baldrian P."/>
            <person name="Stursova M."/>
            <person name="Weitz H."/>
            <person name="Taylor A."/>
            <person name="Grigoriev I.V."/>
            <person name="Nagy L.G."/>
            <person name="Martin F."/>
            <person name="Kauserud H."/>
        </authorList>
    </citation>
    <scope>NUCLEOTIDE SEQUENCE</scope>
    <source>
        <strain evidence="10">CBHHK002</strain>
    </source>
</reference>
<dbReference type="PRINTS" id="PR00459">
    <property type="entry name" value="ASPEROXIDASE"/>
</dbReference>
<dbReference type="Pfam" id="PF00141">
    <property type="entry name" value="peroxidase"/>
    <property type="match status" value="1"/>
</dbReference>
<keyword evidence="11" id="KW-1185">Reference proteome</keyword>
<feature type="signal peptide" evidence="8">
    <location>
        <begin position="1"/>
        <end position="22"/>
    </location>
</feature>
<dbReference type="PANTHER" id="PTHR31356">
    <property type="entry name" value="THYLAKOID LUMENAL 29 KDA PROTEIN, CHLOROPLASTIC-RELATED"/>
    <property type="match status" value="1"/>
</dbReference>
<dbReference type="PROSITE" id="PS50873">
    <property type="entry name" value="PEROXIDASE_4"/>
    <property type="match status" value="1"/>
</dbReference>
<dbReference type="InterPro" id="IPR002016">
    <property type="entry name" value="Haem_peroxidase"/>
</dbReference>
<keyword evidence="5" id="KW-0479">Metal-binding</keyword>
<dbReference type="GO" id="GO:0034599">
    <property type="term" value="P:cellular response to oxidative stress"/>
    <property type="evidence" value="ECO:0007669"/>
    <property type="project" value="InterPro"/>
</dbReference>
<evidence type="ECO:0000256" key="7">
    <source>
        <dbReference type="ARBA" id="ARBA00023004"/>
    </source>
</evidence>
<protein>
    <recommendedName>
        <fullName evidence="8">Peroxidase</fullName>
        <ecNumber evidence="8">1.11.1.-</ecNumber>
    </recommendedName>
</protein>
<keyword evidence="7" id="KW-0408">Iron</keyword>
<evidence type="ECO:0000256" key="2">
    <source>
        <dbReference type="ARBA" id="ARBA00005997"/>
    </source>
</evidence>
<dbReference type="PANTHER" id="PTHR31356:SF53">
    <property type="entry name" value="HEME PEROXIDASE"/>
    <property type="match status" value="1"/>
</dbReference>
<feature type="chain" id="PRO_5041777844" description="Peroxidase" evidence="8">
    <location>
        <begin position="23"/>
        <end position="546"/>
    </location>
</feature>
<evidence type="ECO:0000259" key="9">
    <source>
        <dbReference type="PROSITE" id="PS50873"/>
    </source>
</evidence>
<dbReference type="GO" id="GO:0020037">
    <property type="term" value="F:heme binding"/>
    <property type="evidence" value="ECO:0007669"/>
    <property type="project" value="UniProtKB-UniRule"/>
</dbReference>
<dbReference type="InterPro" id="IPR002207">
    <property type="entry name" value="Peroxidase_I"/>
</dbReference>